<reference evidence="4 5" key="1">
    <citation type="submission" date="2018-06" db="EMBL/GenBank/DDBJ databases">
        <title>Complete Genomes of Monosporascus.</title>
        <authorList>
            <person name="Robinson A.J."/>
            <person name="Natvig D.O."/>
        </authorList>
    </citation>
    <scope>NUCLEOTIDE SEQUENCE [LARGE SCALE GENOMIC DNA]</scope>
    <source>
        <strain evidence="4 5">CBS 609.92</strain>
    </source>
</reference>
<gene>
    <name evidence="4" type="ORF">DL762_006543</name>
</gene>
<sequence>MVARPLPQHRQSIPSGPSSSAFARQSSHSRNHSHSALSGALNPTHRITRRKSMTNSGANLAAVAAALTEAGDQVTPLPIAINSRRGTISKSAAARSAVVGSLPSPPASLPTHRFTNGKMEGQDTAIDDDSNDMSADEGETGLNQSRVRRASDGQPLTKEGKKSNRVELRCDKCGKGYKHSSCLTKHLWEHTPEWSYTSKLLISKHQQVQLLEAASVLVAMNTKDTPTPPESAKDFASEAASSSPAASGYSEQPNGQSSVDTTPPPQTEALPATGTLAYRGPPNRYSSGSYSLSYQSAASGSFFPGSVPNGTGFGHNRHGSSDYRRPPSSGKNNTGQDDRDLAAAVELLSCSFNSSGAPRDIRLPESAPPVPPLPAQYLDQTVFTSTSFINSYQAPQMPESFTRGESLQARNVKREESEDSIMDDDDDDGHRRYRARGSDDDDEMMFGRMED</sequence>
<dbReference type="Proteomes" id="UP000294003">
    <property type="component" value="Unassembled WGS sequence"/>
</dbReference>
<feature type="region of interest" description="Disordered" evidence="2">
    <location>
        <begin position="395"/>
        <end position="451"/>
    </location>
</feature>
<name>A0ABY0H1S0_9PEZI</name>
<dbReference type="PROSITE" id="PS00028">
    <property type="entry name" value="ZINC_FINGER_C2H2_1"/>
    <property type="match status" value="1"/>
</dbReference>
<keyword evidence="5" id="KW-1185">Reference proteome</keyword>
<keyword evidence="1" id="KW-0862">Zinc</keyword>
<feature type="compositionally biased region" description="Low complexity" evidence="2">
    <location>
        <begin position="237"/>
        <end position="247"/>
    </location>
</feature>
<evidence type="ECO:0000313" key="5">
    <source>
        <dbReference type="Proteomes" id="UP000294003"/>
    </source>
</evidence>
<feature type="compositionally biased region" description="Polar residues" evidence="2">
    <location>
        <begin position="249"/>
        <end position="261"/>
    </location>
</feature>
<evidence type="ECO:0000256" key="2">
    <source>
        <dbReference type="SAM" id="MobiDB-lite"/>
    </source>
</evidence>
<feature type="region of interest" description="Disordered" evidence="2">
    <location>
        <begin position="222"/>
        <end position="281"/>
    </location>
</feature>
<keyword evidence="1" id="KW-0479">Metal-binding</keyword>
<feature type="compositionally biased region" description="Low complexity" evidence="2">
    <location>
        <begin position="15"/>
        <end position="26"/>
    </location>
</feature>
<organism evidence="4 5">
    <name type="scientific">Monosporascus cannonballus</name>
    <dbReference type="NCBI Taxonomy" id="155416"/>
    <lineage>
        <taxon>Eukaryota</taxon>
        <taxon>Fungi</taxon>
        <taxon>Dikarya</taxon>
        <taxon>Ascomycota</taxon>
        <taxon>Pezizomycotina</taxon>
        <taxon>Sordariomycetes</taxon>
        <taxon>Xylariomycetidae</taxon>
        <taxon>Xylariales</taxon>
        <taxon>Xylariales incertae sedis</taxon>
        <taxon>Monosporascus</taxon>
    </lineage>
</organism>
<feature type="domain" description="C2H2-type" evidence="3">
    <location>
        <begin position="168"/>
        <end position="195"/>
    </location>
</feature>
<proteinExistence type="predicted"/>
<feature type="region of interest" description="Disordered" evidence="2">
    <location>
        <begin position="99"/>
        <end position="163"/>
    </location>
</feature>
<protein>
    <recommendedName>
        <fullName evidence="3">C2H2-type domain-containing protein</fullName>
    </recommendedName>
</protein>
<evidence type="ECO:0000313" key="4">
    <source>
        <dbReference type="EMBL" id="RYO82589.1"/>
    </source>
</evidence>
<feature type="region of interest" description="Disordered" evidence="2">
    <location>
        <begin position="309"/>
        <end position="337"/>
    </location>
</feature>
<keyword evidence="1" id="KW-0863">Zinc-finger</keyword>
<accession>A0ABY0H1S0</accession>
<evidence type="ECO:0000256" key="1">
    <source>
        <dbReference type="PROSITE-ProRule" id="PRU00042"/>
    </source>
</evidence>
<dbReference type="InterPro" id="IPR013087">
    <property type="entry name" value="Znf_C2H2_type"/>
</dbReference>
<comment type="caution">
    <text evidence="4">The sequence shown here is derived from an EMBL/GenBank/DDBJ whole genome shotgun (WGS) entry which is preliminary data.</text>
</comment>
<feature type="compositionally biased region" description="Acidic residues" evidence="2">
    <location>
        <begin position="417"/>
        <end position="427"/>
    </location>
</feature>
<feature type="region of interest" description="Disordered" evidence="2">
    <location>
        <begin position="1"/>
        <end position="45"/>
    </location>
</feature>
<dbReference type="PROSITE" id="PS50157">
    <property type="entry name" value="ZINC_FINGER_C2H2_2"/>
    <property type="match status" value="1"/>
</dbReference>
<dbReference type="EMBL" id="QJNS01000212">
    <property type="protein sequence ID" value="RYO82589.1"/>
    <property type="molecule type" value="Genomic_DNA"/>
</dbReference>
<feature type="compositionally biased region" description="Acidic residues" evidence="2">
    <location>
        <begin position="125"/>
        <end position="139"/>
    </location>
</feature>
<evidence type="ECO:0000259" key="3">
    <source>
        <dbReference type="PROSITE" id="PS50157"/>
    </source>
</evidence>